<dbReference type="EMBL" id="MRCU01000010">
    <property type="protein sequence ID" value="RKK10401.1"/>
    <property type="molecule type" value="Genomic_DNA"/>
</dbReference>
<dbReference type="Proteomes" id="UP000270866">
    <property type="component" value="Unassembled WGS sequence"/>
</dbReference>
<evidence type="ECO:0000313" key="2">
    <source>
        <dbReference type="EMBL" id="RKK10401.1"/>
    </source>
</evidence>
<gene>
    <name evidence="2" type="ORF">BFJ65_g14401</name>
</gene>
<feature type="domain" description="Reverse transcriptase" evidence="1">
    <location>
        <begin position="80"/>
        <end position="206"/>
    </location>
</feature>
<dbReference type="PROSITE" id="PS50878">
    <property type="entry name" value="RT_POL"/>
    <property type="match status" value="1"/>
</dbReference>
<name>A0A3L6MZ91_FUSOX</name>
<protein>
    <recommendedName>
        <fullName evidence="1">Reverse transcriptase domain-containing protein</fullName>
    </recommendedName>
</protein>
<evidence type="ECO:0000259" key="1">
    <source>
        <dbReference type="PROSITE" id="PS50878"/>
    </source>
</evidence>
<evidence type="ECO:0000313" key="3">
    <source>
        <dbReference type="Proteomes" id="UP000270866"/>
    </source>
</evidence>
<accession>A0A3L6MZ91</accession>
<organism evidence="2 3">
    <name type="scientific">Fusarium oxysporum f. sp. cepae</name>
    <dbReference type="NCBI Taxonomy" id="396571"/>
    <lineage>
        <taxon>Eukaryota</taxon>
        <taxon>Fungi</taxon>
        <taxon>Dikarya</taxon>
        <taxon>Ascomycota</taxon>
        <taxon>Pezizomycotina</taxon>
        <taxon>Sordariomycetes</taxon>
        <taxon>Hypocreomycetidae</taxon>
        <taxon>Hypocreales</taxon>
        <taxon>Nectriaceae</taxon>
        <taxon>Fusarium</taxon>
        <taxon>Fusarium oxysporum species complex</taxon>
    </lineage>
</organism>
<dbReference type="AlphaFoldDB" id="A0A3L6MZ91"/>
<reference evidence="2 3" key="1">
    <citation type="journal article" date="2018" name="Sci. Rep.">
        <title>Characterisation of pathogen-specific regions and novel effector candidates in Fusarium oxysporum f. sp. cepae.</title>
        <authorList>
            <person name="Armitage A.D."/>
            <person name="Taylor A."/>
            <person name="Sobczyk M.K."/>
            <person name="Baxter L."/>
            <person name="Greenfield B.P."/>
            <person name="Bates H.J."/>
            <person name="Wilson F."/>
            <person name="Jackson A.C."/>
            <person name="Ott S."/>
            <person name="Harrison R.J."/>
            <person name="Clarkson J.P."/>
        </authorList>
    </citation>
    <scope>NUCLEOTIDE SEQUENCE [LARGE SCALE GENOMIC DNA]</scope>
    <source>
        <strain evidence="2 3">FoC_Fus2</strain>
    </source>
</reference>
<comment type="caution">
    <text evidence="2">The sequence shown here is derived from an EMBL/GenBank/DDBJ whole genome shotgun (WGS) entry which is preliminary data.</text>
</comment>
<dbReference type="PANTHER" id="PTHR33481:SF1">
    <property type="entry name" value="ENDONUCLEASE_EXONUCLEASE_PHOSPHATASE DOMAIN-CONTAINING PROTEIN-RELATED"/>
    <property type="match status" value="1"/>
</dbReference>
<dbReference type="PANTHER" id="PTHR33481">
    <property type="entry name" value="REVERSE TRANSCRIPTASE"/>
    <property type="match status" value="1"/>
</dbReference>
<dbReference type="InterPro" id="IPR000477">
    <property type="entry name" value="RT_dom"/>
</dbReference>
<proteinExistence type="predicted"/>
<sequence length="206" mass="23435">MAQLFRKTFFPSPPDTELSNTESASYHVSITMPPITTREAEEAFIKSAPLKAPGPDGITTRVLQIASPWIRDHLTNVFNQSLFLGYHSKHFRQSTTVVFSKPGRDNYTIPEAYRTIALLNTTGKIMEARIAKRLSYIAETYSLLPDTHMDGRKLRSAEHPLYLIIDKIYDRWNAETGKVVSLLLLDVSGAFDNFSHTRLLHNLQKR</sequence>